<accession>K9YVM6</accession>
<dbReference type="STRING" id="13035.Dacsa_1726"/>
<evidence type="ECO:0000313" key="2">
    <source>
        <dbReference type="Proteomes" id="UP000010482"/>
    </source>
</evidence>
<dbReference type="Proteomes" id="UP000010482">
    <property type="component" value="Chromosome"/>
</dbReference>
<dbReference type="eggNOG" id="ENOG502ZGJT">
    <property type="taxonomic scope" value="Bacteria"/>
</dbReference>
<proteinExistence type="predicted"/>
<reference evidence="1" key="1">
    <citation type="submission" date="2012-04" db="EMBL/GenBank/DDBJ databases">
        <title>Finished genome of Dactylococcopsis salina PCC 8305.</title>
        <authorList>
            <consortium name="US DOE Joint Genome Institute"/>
            <person name="Gugger M."/>
            <person name="Coursin T."/>
            <person name="Rippka R."/>
            <person name="Tandeau De Marsac N."/>
            <person name="Huntemann M."/>
            <person name="Wei C.-L."/>
            <person name="Han J."/>
            <person name="Detter J.C."/>
            <person name="Han C."/>
            <person name="Tapia R."/>
            <person name="Daligault H."/>
            <person name="Chen A."/>
            <person name="Krypides N."/>
            <person name="Mavromatis K."/>
            <person name="Markowitz V."/>
            <person name="Szeto E."/>
            <person name="Ivanova N."/>
            <person name="Ovchinnikova G."/>
            <person name="Pagani I."/>
            <person name="Pati A."/>
            <person name="Goodwin L."/>
            <person name="Peters L."/>
            <person name="Pitluck S."/>
            <person name="Woyke T."/>
            <person name="Kerfeld C."/>
        </authorList>
    </citation>
    <scope>NUCLEOTIDE SEQUENCE [LARGE SCALE GENOMIC DNA]</scope>
    <source>
        <strain evidence="1">PCC 8305</strain>
    </source>
</reference>
<dbReference type="KEGG" id="dsl:Dacsa_1726"/>
<keyword evidence="2" id="KW-1185">Reference proteome</keyword>
<dbReference type="PATRIC" id="fig|13035.3.peg.1952"/>
<protein>
    <submittedName>
        <fullName evidence="1">Uncharacterized protein</fullName>
    </submittedName>
</protein>
<organism evidence="1 2">
    <name type="scientific">Dactylococcopsis salina (strain PCC 8305)</name>
    <name type="common">Myxobactron salinum</name>
    <dbReference type="NCBI Taxonomy" id="13035"/>
    <lineage>
        <taxon>Bacteria</taxon>
        <taxon>Bacillati</taxon>
        <taxon>Cyanobacteriota</taxon>
        <taxon>Cyanophyceae</taxon>
        <taxon>Nodosilineales</taxon>
        <taxon>Cymatolegaceae</taxon>
        <taxon>Dactylococcopsis</taxon>
    </lineage>
</organism>
<dbReference type="HOGENOM" id="CLU_2805314_0_0_3"/>
<dbReference type="EMBL" id="CP003944">
    <property type="protein sequence ID" value="AFZ50390.1"/>
    <property type="molecule type" value="Genomic_DNA"/>
</dbReference>
<gene>
    <name evidence="1" type="ORF">Dacsa_1726</name>
</gene>
<evidence type="ECO:0000313" key="1">
    <source>
        <dbReference type="EMBL" id="AFZ50390.1"/>
    </source>
</evidence>
<dbReference type="RefSeq" id="WP_015229387.1">
    <property type="nucleotide sequence ID" value="NC_019780.1"/>
</dbReference>
<name>K9YVM6_DACS8</name>
<dbReference type="OrthoDB" id="583779at2"/>
<dbReference type="AlphaFoldDB" id="K9YVM6"/>
<sequence>MVIKTLGVKEKLVQVTEKEAWLYRNEEAFSKVRQGLAEARRGEFSQSKPDIEANLEWLEDVDNDPEQ</sequence>